<dbReference type="AlphaFoldDB" id="A0A9P9Y9Q7"/>
<dbReference type="Proteomes" id="UP001059596">
    <property type="component" value="Unassembled WGS sequence"/>
</dbReference>
<sequence length="79" mass="9641">VRARYSFKDYYFIPRKGWCNPGGKLYSRYRNQRSRKKKMERNSLERVMSETERSDLSICKAYKLTLNYTCDDWKAVRDI</sequence>
<protein>
    <submittedName>
        <fullName evidence="1">Uncharacterized protein</fullName>
    </submittedName>
</protein>
<evidence type="ECO:0000313" key="1">
    <source>
        <dbReference type="EMBL" id="KAI8032996.1"/>
    </source>
</evidence>
<reference evidence="1" key="1">
    <citation type="journal article" date="2023" name="Genome Biol. Evol.">
        <title>Long-read-based Genome Assembly of Drosophila gunungcola Reveals Fewer Chemosensory Genes in Flower-breeding Species.</title>
        <authorList>
            <person name="Negi A."/>
            <person name="Liao B.Y."/>
            <person name="Yeh S.D."/>
        </authorList>
    </citation>
    <scope>NUCLEOTIDE SEQUENCE</scope>
    <source>
        <tissue evidence="1">Thorax</tissue>
    </source>
</reference>
<organism evidence="1 2">
    <name type="scientific">Drosophila gunungcola</name>
    <name type="common">fruit fly</name>
    <dbReference type="NCBI Taxonomy" id="103775"/>
    <lineage>
        <taxon>Eukaryota</taxon>
        <taxon>Metazoa</taxon>
        <taxon>Ecdysozoa</taxon>
        <taxon>Arthropoda</taxon>
        <taxon>Hexapoda</taxon>
        <taxon>Insecta</taxon>
        <taxon>Pterygota</taxon>
        <taxon>Neoptera</taxon>
        <taxon>Endopterygota</taxon>
        <taxon>Diptera</taxon>
        <taxon>Brachycera</taxon>
        <taxon>Muscomorpha</taxon>
        <taxon>Ephydroidea</taxon>
        <taxon>Drosophilidae</taxon>
        <taxon>Drosophila</taxon>
        <taxon>Sophophora</taxon>
    </lineage>
</organism>
<accession>A0A9P9Y9Q7</accession>
<feature type="non-terminal residue" evidence="1">
    <location>
        <position position="1"/>
    </location>
</feature>
<gene>
    <name evidence="1" type="ORF">M5D96_014251</name>
</gene>
<dbReference type="EMBL" id="JAMKOV010000320">
    <property type="protein sequence ID" value="KAI8032996.1"/>
    <property type="molecule type" value="Genomic_DNA"/>
</dbReference>
<proteinExistence type="predicted"/>
<name>A0A9P9Y9Q7_9MUSC</name>
<keyword evidence="2" id="KW-1185">Reference proteome</keyword>
<evidence type="ECO:0000313" key="2">
    <source>
        <dbReference type="Proteomes" id="UP001059596"/>
    </source>
</evidence>
<comment type="caution">
    <text evidence="1">The sequence shown here is derived from an EMBL/GenBank/DDBJ whole genome shotgun (WGS) entry which is preliminary data.</text>
</comment>